<dbReference type="OrthoDB" id="4406842at2"/>
<proteinExistence type="predicted"/>
<reference evidence="2 3" key="1">
    <citation type="submission" date="2019-06" db="EMBL/GenBank/DDBJ databases">
        <authorList>
            <person name="Li J."/>
        </authorList>
    </citation>
    <scope>NUCLEOTIDE SEQUENCE [LARGE SCALE GENOMIC DNA]</scope>
    <source>
        <strain evidence="2 3">LMG 28165</strain>
    </source>
</reference>
<organism evidence="2 3">
    <name type="scientific">Corynebacterium tapiri</name>
    <dbReference type="NCBI Taxonomy" id="1448266"/>
    <lineage>
        <taxon>Bacteria</taxon>
        <taxon>Bacillati</taxon>
        <taxon>Actinomycetota</taxon>
        <taxon>Actinomycetes</taxon>
        <taxon>Mycobacteriales</taxon>
        <taxon>Corynebacteriaceae</taxon>
        <taxon>Corynebacterium</taxon>
    </lineage>
</organism>
<evidence type="ECO:0000313" key="2">
    <source>
        <dbReference type="EMBL" id="TNL97589.1"/>
    </source>
</evidence>
<accession>A0A5C4U5J3</accession>
<dbReference type="AlphaFoldDB" id="A0A5C4U5J3"/>
<evidence type="ECO:0000313" key="3">
    <source>
        <dbReference type="Proteomes" id="UP000312032"/>
    </source>
</evidence>
<keyword evidence="1" id="KW-0472">Membrane</keyword>
<feature type="transmembrane region" description="Helical" evidence="1">
    <location>
        <begin position="125"/>
        <end position="147"/>
    </location>
</feature>
<sequence>MSHLSDPTLVAEIAQQLDEDSVAFHNLPADPALEHGLREALIDDSGIVVVPEHAGSAPELRDLAQDVMNTSGLDTVIVRSPEAAAVVSASHSRAEIESAEWSLASNPDYIAGTRSLFTELDSPDFPFLVITVVVLLILAISAAIAAMQTRVKP</sequence>
<keyword evidence="1" id="KW-0812">Transmembrane</keyword>
<dbReference type="Pfam" id="PF20381">
    <property type="entry name" value="Rv1476"/>
    <property type="match status" value="1"/>
</dbReference>
<keyword evidence="3" id="KW-1185">Reference proteome</keyword>
<comment type="caution">
    <text evidence="2">The sequence shown here is derived from an EMBL/GenBank/DDBJ whole genome shotgun (WGS) entry which is preliminary data.</text>
</comment>
<dbReference type="InterPro" id="IPR046498">
    <property type="entry name" value="Rv1476-like"/>
</dbReference>
<keyword evidence="1" id="KW-1133">Transmembrane helix</keyword>
<name>A0A5C4U5J3_9CORY</name>
<dbReference type="EMBL" id="VDHJ01000007">
    <property type="protein sequence ID" value="TNL97589.1"/>
    <property type="molecule type" value="Genomic_DNA"/>
</dbReference>
<dbReference type="RefSeq" id="WP_139465552.1">
    <property type="nucleotide sequence ID" value="NZ_VDHJ01000007.1"/>
</dbReference>
<dbReference type="Proteomes" id="UP000312032">
    <property type="component" value="Unassembled WGS sequence"/>
</dbReference>
<evidence type="ECO:0008006" key="4">
    <source>
        <dbReference type="Google" id="ProtNLM"/>
    </source>
</evidence>
<evidence type="ECO:0000256" key="1">
    <source>
        <dbReference type="SAM" id="Phobius"/>
    </source>
</evidence>
<gene>
    <name evidence="2" type="ORF">FHE74_05725</name>
</gene>
<protein>
    <recommendedName>
        <fullName evidence="4">1-deoxy-D-xylulose-5-phosphate synthase</fullName>
    </recommendedName>
</protein>